<evidence type="ECO:0000313" key="4">
    <source>
        <dbReference type="Proteomes" id="UP000295506"/>
    </source>
</evidence>
<keyword evidence="3" id="KW-1185">Reference proteome</keyword>
<dbReference type="AlphaFoldDB" id="A0A126QSI3"/>
<sequence>MDQSRNERDAIPGQELAEIIRQLAAHYGLWLAEAVHQLGLEGALDAEAEAGDRLVAILSGKLERALGRESGALFQGVDPAVLDAAAQALRTGWLAADGVWFQAVEQRAGMDAAKRVNDTCWARFAPLEARRAKALLKLPDNGGIPALKAVLAERMYGRLNRWEFVEETDASIVFRMTDCRVQTARKRRGLPDYPCKSGGTTEYTSLAREVDPRLRCTCVGCPPDDHPEEWVCAWRFTLDGE</sequence>
<proteinExistence type="predicted"/>
<evidence type="ECO:0000313" key="1">
    <source>
        <dbReference type="EMBL" id="AMK12904.1"/>
    </source>
</evidence>
<reference evidence="1 3" key="1">
    <citation type="journal article" date="2016" name="Front. Microbiol.">
        <title>Genome Sequence of the Piezophilic, Mesophilic Sulfate-Reducing Bacterium Desulfovibrio indicus J2T.</title>
        <authorList>
            <person name="Cao J."/>
            <person name="Maignien L."/>
            <person name="Shao Z."/>
            <person name="Alain K."/>
            <person name="Jebbar M."/>
        </authorList>
    </citation>
    <scope>NUCLEOTIDE SEQUENCE [LARGE SCALE GENOMIC DNA]</scope>
    <source>
        <strain evidence="1 3">J2</strain>
    </source>
</reference>
<accession>A0A126QSI3</accession>
<dbReference type="Proteomes" id="UP000295506">
    <property type="component" value="Unassembled WGS sequence"/>
</dbReference>
<dbReference type="EMBL" id="CP014206">
    <property type="protein sequence ID" value="AMK12904.1"/>
    <property type="molecule type" value="Genomic_DNA"/>
</dbReference>
<dbReference type="RefSeq" id="WP_066806966.1">
    <property type="nucleotide sequence ID" value="NZ_CP014206.1"/>
</dbReference>
<gene>
    <name evidence="1" type="ORF">AWY79_03575</name>
    <name evidence="2" type="ORF">EDC59_107170</name>
</gene>
<name>A0A126QSI3_9BACT</name>
<organism evidence="2 4">
    <name type="scientific">Pseudodesulfovibrio indicus</name>
    <dbReference type="NCBI Taxonomy" id="1716143"/>
    <lineage>
        <taxon>Bacteria</taxon>
        <taxon>Pseudomonadati</taxon>
        <taxon>Thermodesulfobacteriota</taxon>
        <taxon>Desulfovibrionia</taxon>
        <taxon>Desulfovibrionales</taxon>
        <taxon>Desulfovibrionaceae</taxon>
    </lineage>
</organism>
<evidence type="ECO:0000313" key="3">
    <source>
        <dbReference type="Proteomes" id="UP000055611"/>
    </source>
</evidence>
<dbReference type="Pfam" id="PF19620">
    <property type="entry name" value="DUF6125"/>
    <property type="match status" value="1"/>
</dbReference>
<evidence type="ECO:0000313" key="2">
    <source>
        <dbReference type="EMBL" id="TDT87973.1"/>
    </source>
</evidence>
<dbReference type="Proteomes" id="UP000055611">
    <property type="component" value="Chromosome"/>
</dbReference>
<reference evidence="2 4" key="2">
    <citation type="submission" date="2019-03" db="EMBL/GenBank/DDBJ databases">
        <title>Genomic Encyclopedia of Type Strains, Phase IV (KMG-IV): sequencing the most valuable type-strain genomes for metagenomic binning, comparative biology and taxonomic classification.</title>
        <authorList>
            <person name="Goeker M."/>
        </authorList>
    </citation>
    <scope>NUCLEOTIDE SEQUENCE [LARGE SCALE GENOMIC DNA]</scope>
    <source>
        <strain evidence="2 4">DSM 101483</strain>
    </source>
</reference>
<protein>
    <submittedName>
        <fullName evidence="1">Cytosolic protein</fullName>
    </submittedName>
</protein>
<dbReference type="EMBL" id="SOBK01000007">
    <property type="protein sequence ID" value="TDT87973.1"/>
    <property type="molecule type" value="Genomic_DNA"/>
</dbReference>
<dbReference type="KEGG" id="dej:AWY79_03575"/>